<feature type="compositionally biased region" description="Basic and acidic residues" evidence="1">
    <location>
        <begin position="39"/>
        <end position="51"/>
    </location>
</feature>
<dbReference type="AlphaFoldDB" id="A0A9J5YJL0"/>
<sequence length="79" mass="8917">MKKPDQSRGKVNTQRLPSDDKRRELENTPIEVNSVESAQRVDHSISTRVDGDQEFITTQKESNEMSAISDRGVRGTNSK</sequence>
<protein>
    <submittedName>
        <fullName evidence="2">Uncharacterized protein</fullName>
    </submittedName>
</protein>
<evidence type="ECO:0000313" key="3">
    <source>
        <dbReference type="Proteomes" id="UP000824120"/>
    </source>
</evidence>
<gene>
    <name evidence="2" type="ORF">H5410_031218</name>
</gene>
<name>A0A9J5YJL0_SOLCO</name>
<organism evidence="2 3">
    <name type="scientific">Solanum commersonii</name>
    <name type="common">Commerson's wild potato</name>
    <name type="synonym">Commerson's nightshade</name>
    <dbReference type="NCBI Taxonomy" id="4109"/>
    <lineage>
        <taxon>Eukaryota</taxon>
        <taxon>Viridiplantae</taxon>
        <taxon>Streptophyta</taxon>
        <taxon>Embryophyta</taxon>
        <taxon>Tracheophyta</taxon>
        <taxon>Spermatophyta</taxon>
        <taxon>Magnoliopsida</taxon>
        <taxon>eudicotyledons</taxon>
        <taxon>Gunneridae</taxon>
        <taxon>Pentapetalae</taxon>
        <taxon>asterids</taxon>
        <taxon>lamiids</taxon>
        <taxon>Solanales</taxon>
        <taxon>Solanaceae</taxon>
        <taxon>Solanoideae</taxon>
        <taxon>Solaneae</taxon>
        <taxon>Solanum</taxon>
    </lineage>
</organism>
<dbReference type="Proteomes" id="UP000824120">
    <property type="component" value="Chromosome 6"/>
</dbReference>
<evidence type="ECO:0000313" key="2">
    <source>
        <dbReference type="EMBL" id="KAG5599848.1"/>
    </source>
</evidence>
<proteinExistence type="predicted"/>
<dbReference type="EMBL" id="JACXVP010000006">
    <property type="protein sequence ID" value="KAG5599848.1"/>
    <property type="molecule type" value="Genomic_DNA"/>
</dbReference>
<feature type="compositionally biased region" description="Polar residues" evidence="1">
    <location>
        <begin position="55"/>
        <end position="66"/>
    </location>
</feature>
<reference evidence="2 3" key="1">
    <citation type="submission" date="2020-09" db="EMBL/GenBank/DDBJ databases">
        <title>De no assembly of potato wild relative species, Solanum commersonii.</title>
        <authorList>
            <person name="Cho K."/>
        </authorList>
    </citation>
    <scope>NUCLEOTIDE SEQUENCE [LARGE SCALE GENOMIC DNA]</scope>
    <source>
        <strain evidence="2">LZ3.2</strain>
        <tissue evidence="2">Leaf</tissue>
    </source>
</reference>
<comment type="caution">
    <text evidence="2">The sequence shown here is derived from an EMBL/GenBank/DDBJ whole genome shotgun (WGS) entry which is preliminary data.</text>
</comment>
<keyword evidence="3" id="KW-1185">Reference proteome</keyword>
<accession>A0A9J5YJL0</accession>
<feature type="region of interest" description="Disordered" evidence="1">
    <location>
        <begin position="1"/>
        <end position="79"/>
    </location>
</feature>
<feature type="compositionally biased region" description="Basic and acidic residues" evidence="1">
    <location>
        <begin position="17"/>
        <end position="26"/>
    </location>
</feature>
<evidence type="ECO:0000256" key="1">
    <source>
        <dbReference type="SAM" id="MobiDB-lite"/>
    </source>
</evidence>